<dbReference type="EMBL" id="CP022117">
    <property type="protein sequence ID" value="ASG18035.1"/>
    <property type="molecule type" value="Genomic_DNA"/>
</dbReference>
<name>A0A2C9P3P4_SALET</name>
<sequence length="64" mass="6938">MNKIITIIFNQIKITNASDHSFKMINKNQKSFCYKKAGILPAGMCGDFVSTTVPNCPSTGIAGQ</sequence>
<dbReference type="AlphaFoldDB" id="A0A2C9P3P4"/>
<protein>
    <submittedName>
        <fullName evidence="1">Uncharacterized protein</fullName>
    </submittedName>
</protein>
<proteinExistence type="predicted"/>
<accession>A0A2C9P3P4</accession>
<reference evidence="1 2" key="1">
    <citation type="submission" date="2017-06" db="EMBL/GenBank/DDBJ databases">
        <title>Salmonella reference genomes for public health.</title>
        <authorList>
            <person name="Robertson J."/>
            <person name="Yoshida C."/>
            <person name="Gurnik S."/>
            <person name="Nash J."/>
        </authorList>
    </citation>
    <scope>NUCLEOTIDE SEQUENCE [LARGE SCALE GENOMIC DNA]</scope>
    <source>
        <strain evidence="1 2">S-1643</strain>
    </source>
</reference>
<organism evidence="1 2">
    <name type="scientific">Salmonella enterica subsp. enterica serovar Macclesfield str. S-1643</name>
    <dbReference type="NCBI Taxonomy" id="1242107"/>
    <lineage>
        <taxon>Bacteria</taxon>
        <taxon>Pseudomonadati</taxon>
        <taxon>Pseudomonadota</taxon>
        <taxon>Gammaproteobacteria</taxon>
        <taxon>Enterobacterales</taxon>
        <taxon>Enterobacteriaceae</taxon>
        <taxon>Salmonella</taxon>
    </lineage>
</organism>
<evidence type="ECO:0000313" key="2">
    <source>
        <dbReference type="Proteomes" id="UP000197157"/>
    </source>
</evidence>
<dbReference type="Proteomes" id="UP000197157">
    <property type="component" value="Chromosome"/>
</dbReference>
<gene>
    <name evidence="1" type="ORF">LFZ25_19935</name>
</gene>
<evidence type="ECO:0000313" key="1">
    <source>
        <dbReference type="EMBL" id="ASG18035.1"/>
    </source>
</evidence>